<evidence type="ECO:0000313" key="1">
    <source>
        <dbReference type="EMBL" id="SMC81057.1"/>
    </source>
</evidence>
<dbReference type="STRING" id="1434700.SAMN06296427_10911"/>
<name>A0A1W2C720_9FLAO</name>
<protein>
    <submittedName>
        <fullName evidence="1">Uncharacterized protein</fullName>
    </submittedName>
</protein>
<sequence>MSRTIEVSDLEKLFSLLIKKLKEESVSTMEINTDLYRFIPADKWDSFEENISETGSIFDDIDNLKLIISEKNTPLTYVDFDRLATVLHTISQIRNPI</sequence>
<dbReference type="OrthoDB" id="1467886at2"/>
<evidence type="ECO:0000313" key="2">
    <source>
        <dbReference type="Proteomes" id="UP000192393"/>
    </source>
</evidence>
<proteinExistence type="predicted"/>
<organism evidence="1 2">
    <name type="scientific">Moheibacter sediminis</name>
    <dbReference type="NCBI Taxonomy" id="1434700"/>
    <lineage>
        <taxon>Bacteria</taxon>
        <taxon>Pseudomonadati</taxon>
        <taxon>Bacteroidota</taxon>
        <taxon>Flavobacteriia</taxon>
        <taxon>Flavobacteriales</taxon>
        <taxon>Weeksellaceae</taxon>
        <taxon>Moheibacter</taxon>
    </lineage>
</organism>
<gene>
    <name evidence="1" type="ORF">SAMN06296427_10911</name>
</gene>
<dbReference type="RefSeq" id="WP_084018046.1">
    <property type="nucleotide sequence ID" value="NZ_FWXS01000009.1"/>
</dbReference>
<accession>A0A1W2C720</accession>
<dbReference type="AlphaFoldDB" id="A0A1W2C720"/>
<dbReference type="Proteomes" id="UP000192393">
    <property type="component" value="Unassembled WGS sequence"/>
</dbReference>
<keyword evidence="2" id="KW-1185">Reference proteome</keyword>
<reference evidence="1 2" key="1">
    <citation type="submission" date="2017-04" db="EMBL/GenBank/DDBJ databases">
        <authorList>
            <person name="Afonso C.L."/>
            <person name="Miller P.J."/>
            <person name="Scott M.A."/>
            <person name="Spackman E."/>
            <person name="Goraichik I."/>
            <person name="Dimitrov K.M."/>
            <person name="Suarez D.L."/>
            <person name="Swayne D.E."/>
        </authorList>
    </citation>
    <scope>NUCLEOTIDE SEQUENCE [LARGE SCALE GENOMIC DNA]</scope>
    <source>
        <strain evidence="1 2">CGMCC 1.12708</strain>
    </source>
</reference>
<dbReference type="EMBL" id="FWXS01000009">
    <property type="protein sequence ID" value="SMC81057.1"/>
    <property type="molecule type" value="Genomic_DNA"/>
</dbReference>